<dbReference type="EMBL" id="JAVFHQ010000026">
    <property type="protein sequence ID" value="KAK4544219.1"/>
    <property type="molecule type" value="Genomic_DNA"/>
</dbReference>
<dbReference type="PANTHER" id="PTHR43606">
    <property type="entry name" value="PHOSPHATASE, PUTATIVE (AFU_ORTHOLOGUE AFUA_6G08710)-RELATED"/>
    <property type="match status" value="1"/>
</dbReference>
<feature type="transmembrane region" description="Helical" evidence="1">
    <location>
        <begin position="36"/>
        <end position="54"/>
    </location>
</feature>
<proteinExistence type="predicted"/>
<evidence type="ECO:0000259" key="2">
    <source>
        <dbReference type="Pfam" id="PF09423"/>
    </source>
</evidence>
<evidence type="ECO:0000256" key="1">
    <source>
        <dbReference type="SAM" id="Phobius"/>
    </source>
</evidence>
<dbReference type="InterPro" id="IPR038607">
    <property type="entry name" value="PhoD-like_sf"/>
</dbReference>
<comment type="caution">
    <text evidence="3">The sequence shown here is derived from an EMBL/GenBank/DDBJ whole genome shotgun (WGS) entry which is preliminary data.</text>
</comment>
<dbReference type="SUPFAM" id="SSF56300">
    <property type="entry name" value="Metallo-dependent phosphatases"/>
    <property type="match status" value="1"/>
</dbReference>
<dbReference type="AlphaFoldDB" id="A0AAV9JGK9"/>
<keyword evidence="1" id="KW-1133">Transmembrane helix</keyword>
<dbReference type="Pfam" id="PF09423">
    <property type="entry name" value="PhoD"/>
    <property type="match status" value="1"/>
</dbReference>
<accession>A0AAV9JGK9</accession>
<dbReference type="Proteomes" id="UP001324427">
    <property type="component" value="Unassembled WGS sequence"/>
</dbReference>
<reference evidence="3 4" key="1">
    <citation type="submission" date="2021-11" db="EMBL/GenBank/DDBJ databases">
        <title>Black yeast isolated from Biological Soil Crust.</title>
        <authorList>
            <person name="Kurbessoian T."/>
        </authorList>
    </citation>
    <scope>NUCLEOTIDE SEQUENCE [LARGE SCALE GENOMIC DNA]</scope>
    <source>
        <strain evidence="3 4">CCFEE 5522</strain>
    </source>
</reference>
<keyword evidence="1" id="KW-0812">Transmembrane</keyword>
<dbReference type="CDD" id="cd07389">
    <property type="entry name" value="MPP_PhoD"/>
    <property type="match status" value="1"/>
</dbReference>
<feature type="transmembrane region" description="Helical" evidence="1">
    <location>
        <begin position="132"/>
        <end position="154"/>
    </location>
</feature>
<gene>
    <name evidence="3" type="ORF">LTR36_004429</name>
</gene>
<evidence type="ECO:0000313" key="3">
    <source>
        <dbReference type="EMBL" id="KAK4544219.1"/>
    </source>
</evidence>
<organism evidence="3 4">
    <name type="scientific">Oleoguttula mirabilis</name>
    <dbReference type="NCBI Taxonomy" id="1507867"/>
    <lineage>
        <taxon>Eukaryota</taxon>
        <taxon>Fungi</taxon>
        <taxon>Dikarya</taxon>
        <taxon>Ascomycota</taxon>
        <taxon>Pezizomycotina</taxon>
        <taxon>Dothideomycetes</taxon>
        <taxon>Dothideomycetidae</taxon>
        <taxon>Mycosphaerellales</taxon>
        <taxon>Teratosphaeriaceae</taxon>
        <taxon>Oleoguttula</taxon>
    </lineage>
</organism>
<protein>
    <recommendedName>
        <fullName evidence="2">PhoD-like phosphatase metallophosphatase domain-containing protein</fullName>
    </recommendedName>
</protein>
<evidence type="ECO:0000313" key="4">
    <source>
        <dbReference type="Proteomes" id="UP001324427"/>
    </source>
</evidence>
<dbReference type="InterPro" id="IPR018946">
    <property type="entry name" value="PhoD-like_MPP"/>
</dbReference>
<feature type="domain" description="PhoD-like phosphatase metallophosphatase" evidence="2">
    <location>
        <begin position="301"/>
        <end position="536"/>
    </location>
</feature>
<dbReference type="PANTHER" id="PTHR43606:SF2">
    <property type="entry name" value="ALKALINE PHOSPHATASE FAMILY PROTEIN (AFU_ORTHOLOGUE AFUA_5G03860)"/>
    <property type="match status" value="1"/>
</dbReference>
<dbReference type="Gene3D" id="3.60.21.70">
    <property type="entry name" value="PhoD-like phosphatase"/>
    <property type="match status" value="1"/>
</dbReference>
<dbReference type="InterPro" id="IPR029052">
    <property type="entry name" value="Metallo-depent_PP-like"/>
</dbReference>
<keyword evidence="1" id="KW-0472">Membrane</keyword>
<sequence length="675" mass="75578">MATTDLNHVAKYATAASSVLLRAGAYFFLRWIPGSFFPRILLALFAAYIPSFLYNFTHTSPYEIVADEIDIVTREAPQPEEDVQSIDRRYARGEASRDVVQEVDVQETIVIEEKSPQILKTLLTGLPSPTSLFWSAVTFAINLALVAMVLDLVYRGTFFHQAHDLSMARTGYVSDNSAKILLREPDASKLPVFISYRHADPPMNTVHGARPHDTSWKSGGRIDWLDTSTDFTGTFELDGLRSDTRYQWVVSSNHTGYFVTAPRPGYTSNRVGTADEFTFVHSSCLKNNYPYSPFAHTLSNQGLRHFATAMRGIKAQFMLFLGDFIYIDVPKRHGTSVEDYRREYRQMYASPDWPAAAKELPWIHVYDDHEVENDWSGNTTGVFPAANDPYEHYHTSVNPPAVRAGESYFSFTQGPASFFMLDTRRYRSPNDATNGTDPLTGEPTKTLLGHQQLSDFIAWLKRPEPQGVRWKVVVSSIPFTKNWNVGSQDTWRGYLGERQLLLEAMWDVGLRGGVGVIILSGDRHEFAATAFPPPPDGKEEIVGLGPIGIGANPLNPRGALLQPDSKATLHTRRKRWPLSATVHEFSASPLNMFYAPIRTYFESSTSDEYTSDVCIKYIPDGNSKFGAISMRNPGTSDQGVLHYRLFVDGREAWSYTLTTPPDVSGGGRSKDAIWG</sequence>
<name>A0AAV9JGK9_9PEZI</name>
<dbReference type="InterPro" id="IPR052900">
    <property type="entry name" value="Phospholipid_Metab_Enz"/>
</dbReference>
<keyword evidence="4" id="KW-1185">Reference proteome</keyword>